<dbReference type="EMBL" id="GBXM01041674">
    <property type="protein sequence ID" value="JAH66903.1"/>
    <property type="molecule type" value="Transcribed_RNA"/>
</dbReference>
<accession>A0A0E9UPM6</accession>
<reference evidence="1" key="1">
    <citation type="submission" date="2014-11" db="EMBL/GenBank/DDBJ databases">
        <authorList>
            <person name="Amaro Gonzalez C."/>
        </authorList>
    </citation>
    <scope>NUCLEOTIDE SEQUENCE</scope>
</reference>
<proteinExistence type="predicted"/>
<reference evidence="1" key="2">
    <citation type="journal article" date="2015" name="Fish Shellfish Immunol.">
        <title>Early steps in the European eel (Anguilla anguilla)-Vibrio vulnificus interaction in the gills: Role of the RtxA13 toxin.</title>
        <authorList>
            <person name="Callol A."/>
            <person name="Pajuelo D."/>
            <person name="Ebbesson L."/>
            <person name="Teles M."/>
            <person name="MacKenzie S."/>
            <person name="Amaro C."/>
        </authorList>
    </citation>
    <scope>NUCLEOTIDE SEQUENCE</scope>
</reference>
<evidence type="ECO:0000313" key="1">
    <source>
        <dbReference type="EMBL" id="JAH66903.1"/>
    </source>
</evidence>
<dbReference type="AlphaFoldDB" id="A0A0E9UPM6"/>
<organism evidence="1">
    <name type="scientific">Anguilla anguilla</name>
    <name type="common">European freshwater eel</name>
    <name type="synonym">Muraena anguilla</name>
    <dbReference type="NCBI Taxonomy" id="7936"/>
    <lineage>
        <taxon>Eukaryota</taxon>
        <taxon>Metazoa</taxon>
        <taxon>Chordata</taxon>
        <taxon>Craniata</taxon>
        <taxon>Vertebrata</taxon>
        <taxon>Euteleostomi</taxon>
        <taxon>Actinopterygii</taxon>
        <taxon>Neopterygii</taxon>
        <taxon>Teleostei</taxon>
        <taxon>Anguilliformes</taxon>
        <taxon>Anguillidae</taxon>
        <taxon>Anguilla</taxon>
    </lineage>
</organism>
<sequence>MDGVGIKVSNINCIIEVESSANKLLIKGS</sequence>
<name>A0A0E9UPM6_ANGAN</name>
<protein>
    <submittedName>
        <fullName evidence="1">Uncharacterized protein</fullName>
    </submittedName>
</protein>